<sequence length="68" mass="8057">MSRSSLEQNQLPIENFAPGLPKEEWMTQLIDSFTLKFSKTLHGLHPKPNQIQFKYTWKHLEATWNETN</sequence>
<evidence type="ECO:0000313" key="1">
    <source>
        <dbReference type="EMBL" id="KNE89625.1"/>
    </source>
</evidence>
<dbReference type="EMBL" id="AJIL01000314">
    <property type="protein sequence ID" value="KNE89625.1"/>
    <property type="molecule type" value="Genomic_DNA"/>
</dbReference>
<organism evidence="1 2">
    <name type="scientific">Puccinia striiformis f. sp. tritici PST-78</name>
    <dbReference type="NCBI Taxonomy" id="1165861"/>
    <lineage>
        <taxon>Eukaryota</taxon>
        <taxon>Fungi</taxon>
        <taxon>Dikarya</taxon>
        <taxon>Basidiomycota</taxon>
        <taxon>Pucciniomycotina</taxon>
        <taxon>Pucciniomycetes</taxon>
        <taxon>Pucciniales</taxon>
        <taxon>Pucciniaceae</taxon>
        <taxon>Puccinia</taxon>
    </lineage>
</organism>
<comment type="caution">
    <text evidence="1">The sequence shown here is derived from an EMBL/GenBank/DDBJ whole genome shotgun (WGS) entry which is preliminary data.</text>
</comment>
<keyword evidence="2" id="KW-1185">Reference proteome</keyword>
<reference evidence="2" key="1">
    <citation type="submission" date="2014-03" db="EMBL/GenBank/DDBJ databases">
        <title>The Genome Sequence of Puccinia striiformis f. sp. tritici PST-78.</title>
        <authorList>
            <consortium name="The Broad Institute Genome Sequencing Platform"/>
            <person name="Cuomo C."/>
            <person name="Hulbert S."/>
            <person name="Chen X."/>
            <person name="Walker B."/>
            <person name="Young S.K."/>
            <person name="Zeng Q."/>
            <person name="Gargeya S."/>
            <person name="Fitzgerald M."/>
            <person name="Haas B."/>
            <person name="Abouelleil A."/>
            <person name="Alvarado L."/>
            <person name="Arachchi H.M."/>
            <person name="Berlin A.M."/>
            <person name="Chapman S.B."/>
            <person name="Goldberg J."/>
            <person name="Griggs A."/>
            <person name="Gujja S."/>
            <person name="Hansen M."/>
            <person name="Howarth C."/>
            <person name="Imamovic A."/>
            <person name="Larimer J."/>
            <person name="McCowan C."/>
            <person name="Montmayeur A."/>
            <person name="Murphy C."/>
            <person name="Neiman D."/>
            <person name="Pearson M."/>
            <person name="Priest M."/>
            <person name="Roberts A."/>
            <person name="Saif S."/>
            <person name="Shea T."/>
            <person name="Sisk P."/>
            <person name="Sykes S."/>
            <person name="Wortman J."/>
            <person name="Nusbaum C."/>
            <person name="Birren B."/>
        </authorList>
    </citation>
    <scope>NUCLEOTIDE SEQUENCE [LARGE SCALE GENOMIC DNA]</scope>
    <source>
        <strain evidence="2">race PST-78</strain>
    </source>
</reference>
<evidence type="ECO:0000313" key="2">
    <source>
        <dbReference type="Proteomes" id="UP000054564"/>
    </source>
</evidence>
<dbReference type="Proteomes" id="UP000054564">
    <property type="component" value="Unassembled WGS sequence"/>
</dbReference>
<dbReference type="AlphaFoldDB" id="A0A0L0URN0"/>
<proteinExistence type="predicted"/>
<protein>
    <submittedName>
        <fullName evidence="1">Uncharacterized protein</fullName>
    </submittedName>
</protein>
<gene>
    <name evidence="1" type="ORF">PSTG_16919</name>
</gene>
<name>A0A0L0URN0_9BASI</name>
<accession>A0A0L0URN0</accession>